<feature type="domain" description="TLC" evidence="8">
    <location>
        <begin position="92"/>
        <end position="311"/>
    </location>
</feature>
<comment type="similarity">
    <text evidence="2">Belongs to the sphingosine N-acyltransferase family.</text>
</comment>
<feature type="transmembrane region" description="Helical" evidence="7">
    <location>
        <begin position="283"/>
        <end position="303"/>
    </location>
</feature>
<evidence type="ECO:0000256" key="4">
    <source>
        <dbReference type="ARBA" id="ARBA00022989"/>
    </source>
</evidence>
<keyword evidence="4 7" id="KW-1133">Transmembrane helix</keyword>
<keyword evidence="10" id="KW-1185">Reference proteome</keyword>
<dbReference type="Pfam" id="PF03798">
    <property type="entry name" value="TRAM_LAG1_CLN8"/>
    <property type="match status" value="1"/>
</dbReference>
<dbReference type="InterPro" id="IPR016439">
    <property type="entry name" value="Lag1/Lac1-like"/>
</dbReference>
<dbReference type="Proteomes" id="UP000094455">
    <property type="component" value="Unassembled WGS sequence"/>
</dbReference>
<dbReference type="GO" id="GO:0046513">
    <property type="term" value="P:ceramide biosynthetic process"/>
    <property type="evidence" value="ECO:0007669"/>
    <property type="project" value="InterPro"/>
</dbReference>
<dbReference type="RefSeq" id="XP_019018624.1">
    <property type="nucleotide sequence ID" value="XM_019162745.1"/>
</dbReference>
<evidence type="ECO:0000313" key="10">
    <source>
        <dbReference type="Proteomes" id="UP000094455"/>
    </source>
</evidence>
<sequence length="325" mass="38633">MQTSQKVDRSTVQLSILFYIGLFVAARYSSRPLWSKFYTLSYKYPGLDSYDIGLDDLYFTIFWIINLLFLRSFLIIYCFKPCAKLLGIKKFKATQRFIEQTWSMFYYSLSWGFGFYLYSTSDYFFNCHNIYANWPHDKLSAPFKLYYLVQTASWFQQFIVIFLEAKRKDHLQMVSHHVITCLLCTGSYCYYFTKIGHIILLLMDIVDVLLSTAKILKYCGFQTLCDIMFIVFMVAWIVLRHGVYVYVLWFSWKEARNIMDADCSKFALNEYVKLCYTDFQIDIFLLLLSFLQLIMCIWMYMILRVAFRVIRGGSADDVRSDSDEE</sequence>
<dbReference type="PROSITE" id="PS50922">
    <property type="entry name" value="TLC"/>
    <property type="match status" value="1"/>
</dbReference>
<dbReference type="PANTHER" id="PTHR12560:SF0">
    <property type="entry name" value="LD18904P"/>
    <property type="match status" value="1"/>
</dbReference>
<evidence type="ECO:0000256" key="2">
    <source>
        <dbReference type="ARBA" id="ARBA00009808"/>
    </source>
</evidence>
<evidence type="ECO:0000256" key="6">
    <source>
        <dbReference type="PROSITE-ProRule" id="PRU00205"/>
    </source>
</evidence>
<feature type="transmembrane region" description="Helical" evidence="7">
    <location>
        <begin position="100"/>
        <end position="118"/>
    </location>
</feature>
<evidence type="ECO:0000256" key="1">
    <source>
        <dbReference type="ARBA" id="ARBA00004141"/>
    </source>
</evidence>
<dbReference type="EMBL" id="KV454002">
    <property type="protein sequence ID" value="ODQ47511.1"/>
    <property type="molecule type" value="Genomic_DNA"/>
</dbReference>
<protein>
    <recommendedName>
        <fullName evidence="8">TLC domain-containing protein</fullName>
    </recommendedName>
</protein>
<dbReference type="OrthoDB" id="537032at2759"/>
<gene>
    <name evidence="9" type="ORF">PICMEDRAFT_32146</name>
</gene>
<feature type="transmembrane region" description="Helical" evidence="7">
    <location>
        <begin position="228"/>
        <end position="249"/>
    </location>
</feature>
<keyword evidence="3 6" id="KW-0812">Transmembrane</keyword>
<dbReference type="PANTHER" id="PTHR12560">
    <property type="entry name" value="LONGEVITY ASSURANCE FACTOR 1 LAG1"/>
    <property type="match status" value="1"/>
</dbReference>
<evidence type="ECO:0000259" key="8">
    <source>
        <dbReference type="PROSITE" id="PS50922"/>
    </source>
</evidence>
<dbReference type="InterPro" id="IPR006634">
    <property type="entry name" value="TLC-dom"/>
</dbReference>
<organism evidence="9 10">
    <name type="scientific">Pichia membranifaciens NRRL Y-2026</name>
    <dbReference type="NCBI Taxonomy" id="763406"/>
    <lineage>
        <taxon>Eukaryota</taxon>
        <taxon>Fungi</taxon>
        <taxon>Dikarya</taxon>
        <taxon>Ascomycota</taxon>
        <taxon>Saccharomycotina</taxon>
        <taxon>Pichiomycetes</taxon>
        <taxon>Pichiales</taxon>
        <taxon>Pichiaceae</taxon>
        <taxon>Pichia</taxon>
    </lineage>
</organism>
<name>A0A1E3NN23_9ASCO</name>
<reference evidence="9 10" key="1">
    <citation type="journal article" date="2016" name="Proc. Natl. Acad. Sci. U.S.A.">
        <title>Comparative genomics of biotechnologically important yeasts.</title>
        <authorList>
            <person name="Riley R."/>
            <person name="Haridas S."/>
            <person name="Wolfe K.H."/>
            <person name="Lopes M.R."/>
            <person name="Hittinger C.T."/>
            <person name="Goeker M."/>
            <person name="Salamov A.A."/>
            <person name="Wisecaver J.H."/>
            <person name="Long T.M."/>
            <person name="Calvey C.H."/>
            <person name="Aerts A.L."/>
            <person name="Barry K.W."/>
            <person name="Choi C."/>
            <person name="Clum A."/>
            <person name="Coughlan A.Y."/>
            <person name="Deshpande S."/>
            <person name="Douglass A.P."/>
            <person name="Hanson S.J."/>
            <person name="Klenk H.-P."/>
            <person name="LaButti K.M."/>
            <person name="Lapidus A."/>
            <person name="Lindquist E.A."/>
            <person name="Lipzen A.M."/>
            <person name="Meier-Kolthoff J.P."/>
            <person name="Ohm R.A."/>
            <person name="Otillar R.P."/>
            <person name="Pangilinan J.L."/>
            <person name="Peng Y."/>
            <person name="Rokas A."/>
            <person name="Rosa C.A."/>
            <person name="Scheuner C."/>
            <person name="Sibirny A.A."/>
            <person name="Slot J.C."/>
            <person name="Stielow J.B."/>
            <person name="Sun H."/>
            <person name="Kurtzman C.P."/>
            <person name="Blackwell M."/>
            <person name="Grigoriev I.V."/>
            <person name="Jeffries T.W."/>
        </authorList>
    </citation>
    <scope>NUCLEOTIDE SEQUENCE [LARGE SCALE GENOMIC DNA]</scope>
    <source>
        <strain evidence="9 10">NRRL Y-2026</strain>
    </source>
</reference>
<dbReference type="AlphaFoldDB" id="A0A1E3NN23"/>
<evidence type="ECO:0000256" key="3">
    <source>
        <dbReference type="ARBA" id="ARBA00022692"/>
    </source>
</evidence>
<feature type="transmembrane region" description="Helical" evidence="7">
    <location>
        <begin position="12"/>
        <end position="30"/>
    </location>
</feature>
<dbReference type="GO" id="GO:0050291">
    <property type="term" value="F:sphingosine N-acyltransferase activity"/>
    <property type="evidence" value="ECO:0007669"/>
    <property type="project" value="InterPro"/>
</dbReference>
<dbReference type="GeneID" id="30179432"/>
<dbReference type="PIRSF" id="PIRSF005225">
    <property type="entry name" value="LAG1_LAC1"/>
    <property type="match status" value="1"/>
</dbReference>
<accession>A0A1E3NN23</accession>
<feature type="transmembrane region" description="Helical" evidence="7">
    <location>
        <begin position="145"/>
        <end position="163"/>
    </location>
</feature>
<feature type="transmembrane region" description="Helical" evidence="7">
    <location>
        <begin position="57"/>
        <end position="79"/>
    </location>
</feature>
<evidence type="ECO:0000313" key="9">
    <source>
        <dbReference type="EMBL" id="ODQ47511.1"/>
    </source>
</evidence>
<comment type="subcellular location">
    <subcellularLocation>
        <location evidence="1">Membrane</location>
        <topology evidence="1">Multi-pass membrane protein</topology>
    </subcellularLocation>
</comment>
<dbReference type="GO" id="GO:0016020">
    <property type="term" value="C:membrane"/>
    <property type="evidence" value="ECO:0007669"/>
    <property type="project" value="UniProtKB-SubCell"/>
</dbReference>
<keyword evidence="5 6" id="KW-0472">Membrane</keyword>
<evidence type="ECO:0000256" key="7">
    <source>
        <dbReference type="SAM" id="Phobius"/>
    </source>
</evidence>
<evidence type="ECO:0000256" key="5">
    <source>
        <dbReference type="ARBA" id="ARBA00023136"/>
    </source>
</evidence>
<dbReference type="SMART" id="SM00724">
    <property type="entry name" value="TLC"/>
    <property type="match status" value="1"/>
</dbReference>
<feature type="transmembrane region" description="Helical" evidence="7">
    <location>
        <begin position="175"/>
        <end position="193"/>
    </location>
</feature>
<proteinExistence type="inferred from homology"/>
<dbReference type="STRING" id="763406.A0A1E3NN23"/>